<name>A0ABT7LLR0_9BURK</name>
<comment type="caution">
    <text evidence="3">The sequence shown here is derived from an EMBL/GenBank/DDBJ whole genome shotgun (WGS) entry which is preliminary data.</text>
</comment>
<dbReference type="PANTHER" id="PTHR30160">
    <property type="entry name" value="TETRAACYLDISACCHARIDE 4'-KINASE-RELATED"/>
    <property type="match status" value="1"/>
</dbReference>
<dbReference type="Proteomes" id="UP001238603">
    <property type="component" value="Unassembled WGS sequence"/>
</dbReference>
<dbReference type="EC" id="2.4.-.-" evidence="3"/>
<dbReference type="GO" id="GO:0016757">
    <property type="term" value="F:glycosyltransferase activity"/>
    <property type="evidence" value="ECO:0007669"/>
    <property type="project" value="UniProtKB-KW"/>
</dbReference>
<evidence type="ECO:0000313" key="3">
    <source>
        <dbReference type="EMBL" id="MDL5033797.1"/>
    </source>
</evidence>
<protein>
    <submittedName>
        <fullName evidence="3">Glycosyltransferase family 9 protein</fullName>
        <ecNumber evidence="3">2.4.-.-</ecNumber>
    </submittedName>
</protein>
<reference evidence="3 4" key="1">
    <citation type="submission" date="2023-06" db="EMBL/GenBank/DDBJ databases">
        <title>Pelomonas sp. APW6 16S ribosomal RNA gene genome sequencing and assembly.</title>
        <authorList>
            <person name="Woo H."/>
        </authorList>
    </citation>
    <scope>NUCLEOTIDE SEQUENCE [LARGE SCALE GENOMIC DNA]</scope>
    <source>
        <strain evidence="3 4">APW6</strain>
    </source>
</reference>
<dbReference type="InterPro" id="IPR002201">
    <property type="entry name" value="Glyco_trans_9"/>
</dbReference>
<dbReference type="Pfam" id="PF01075">
    <property type="entry name" value="Glyco_transf_9"/>
    <property type="match status" value="1"/>
</dbReference>
<evidence type="ECO:0000256" key="2">
    <source>
        <dbReference type="ARBA" id="ARBA00022679"/>
    </source>
</evidence>
<dbReference type="EMBL" id="JASVDS010000005">
    <property type="protein sequence ID" value="MDL5033797.1"/>
    <property type="molecule type" value="Genomic_DNA"/>
</dbReference>
<gene>
    <name evidence="3" type="ORF">QRD43_17940</name>
</gene>
<proteinExistence type="predicted"/>
<organism evidence="3 4">
    <name type="scientific">Roseateles subflavus</name>
    <dbReference type="NCBI Taxonomy" id="3053353"/>
    <lineage>
        <taxon>Bacteria</taxon>
        <taxon>Pseudomonadati</taxon>
        <taxon>Pseudomonadota</taxon>
        <taxon>Betaproteobacteria</taxon>
        <taxon>Burkholderiales</taxon>
        <taxon>Sphaerotilaceae</taxon>
        <taxon>Roseateles</taxon>
    </lineage>
</organism>
<dbReference type="CDD" id="cd03789">
    <property type="entry name" value="GT9_LPS_heptosyltransferase"/>
    <property type="match status" value="1"/>
</dbReference>
<keyword evidence="1 3" id="KW-0328">Glycosyltransferase</keyword>
<dbReference type="SUPFAM" id="SSF53756">
    <property type="entry name" value="UDP-Glycosyltransferase/glycogen phosphorylase"/>
    <property type="match status" value="1"/>
</dbReference>
<sequence>MSGTATTPRWQQARRVLLVRLDGLGDVLMCTPAMAAVRAALPGARLTLLTSPAAAGLLPHLPELDQVIPFEAPWVRGPVEAVTGHAERALLRHLRRARFDAALIFSTCTQSALPAALLCRLAGIPLRLAHSREPAYGLLSDRLPESDVLGPDMRHEVQRQLDLVASVGFEARDARLRFTRQPADDERMRQRLEALGLGAGQAYVLLHPGATAPSRRYPSEAFAAAMAQLRASAPTGLALVVCAGAGESSLLAPLREPVPGWAPLVVSEPLSIGELAALVAGARVLVANNSGPVHLAAALGTPVVDVYALTNPQHTPWRVRSRVLSHEVPCRDCLRSRCPLPQHPCLRGVPPAAVAQAALELLAGAPS</sequence>
<accession>A0ABT7LLR0</accession>
<evidence type="ECO:0000313" key="4">
    <source>
        <dbReference type="Proteomes" id="UP001238603"/>
    </source>
</evidence>
<dbReference type="Gene3D" id="3.40.50.2000">
    <property type="entry name" value="Glycogen Phosphorylase B"/>
    <property type="match status" value="2"/>
</dbReference>
<dbReference type="InterPro" id="IPR051199">
    <property type="entry name" value="LPS_LOS_Heptosyltrfase"/>
</dbReference>
<dbReference type="PANTHER" id="PTHR30160:SF1">
    <property type="entry name" value="LIPOPOLYSACCHARIDE 1,2-N-ACETYLGLUCOSAMINETRANSFERASE-RELATED"/>
    <property type="match status" value="1"/>
</dbReference>
<evidence type="ECO:0000256" key="1">
    <source>
        <dbReference type="ARBA" id="ARBA00022676"/>
    </source>
</evidence>
<dbReference type="RefSeq" id="WP_285983874.1">
    <property type="nucleotide sequence ID" value="NZ_JASVDS010000005.1"/>
</dbReference>
<keyword evidence="4" id="KW-1185">Reference proteome</keyword>
<keyword evidence="2 3" id="KW-0808">Transferase</keyword>